<reference evidence="3 4" key="1">
    <citation type="journal article" date="2018" name="Genome Biol. Evol.">
        <title>Multiple Roots of Fruiting Body Formation in Amoebozoa.</title>
        <authorList>
            <person name="Hillmann F."/>
            <person name="Forbes G."/>
            <person name="Novohradska S."/>
            <person name="Ferling I."/>
            <person name="Riege K."/>
            <person name="Groth M."/>
            <person name="Westermann M."/>
            <person name="Marz M."/>
            <person name="Spaller T."/>
            <person name="Winckler T."/>
            <person name="Schaap P."/>
            <person name="Glockner G."/>
        </authorList>
    </citation>
    <scope>NUCLEOTIDE SEQUENCE [LARGE SCALE GENOMIC DNA]</scope>
    <source>
        <strain evidence="3 4">Jena</strain>
    </source>
</reference>
<dbReference type="PRINTS" id="PR00868">
    <property type="entry name" value="DNAPOLI"/>
</dbReference>
<dbReference type="InterPro" id="IPR036397">
    <property type="entry name" value="RNaseH_sf"/>
</dbReference>
<evidence type="ECO:0000256" key="1">
    <source>
        <dbReference type="SAM" id="MobiDB-lite"/>
    </source>
</evidence>
<accession>A0A2P6MUB3</accession>
<dbReference type="PANTHER" id="PTHR10133:SF62">
    <property type="entry name" value="DNA POLYMERASE THETA"/>
    <property type="match status" value="1"/>
</dbReference>
<dbReference type="Gene3D" id="1.20.1060.10">
    <property type="entry name" value="Taq DNA Polymerase, Chain T, domain 4"/>
    <property type="match status" value="1"/>
</dbReference>
<dbReference type="InterPro" id="IPR043502">
    <property type="entry name" value="DNA/RNA_pol_sf"/>
</dbReference>
<organism evidence="3 4">
    <name type="scientific">Planoprotostelium fungivorum</name>
    <dbReference type="NCBI Taxonomy" id="1890364"/>
    <lineage>
        <taxon>Eukaryota</taxon>
        <taxon>Amoebozoa</taxon>
        <taxon>Evosea</taxon>
        <taxon>Variosea</taxon>
        <taxon>Cavosteliida</taxon>
        <taxon>Cavosteliaceae</taxon>
        <taxon>Planoprotostelium</taxon>
    </lineage>
</organism>
<dbReference type="Proteomes" id="UP000241769">
    <property type="component" value="Unassembled WGS sequence"/>
</dbReference>
<dbReference type="SUPFAM" id="SSF53098">
    <property type="entry name" value="Ribonuclease H-like"/>
    <property type="match status" value="1"/>
</dbReference>
<dbReference type="OrthoDB" id="2320933at2759"/>
<dbReference type="GO" id="GO:0006302">
    <property type="term" value="P:double-strand break repair"/>
    <property type="evidence" value="ECO:0007669"/>
    <property type="project" value="TreeGrafter"/>
</dbReference>
<dbReference type="Gene3D" id="1.10.150.20">
    <property type="entry name" value="5' to 3' exonuclease, C-terminal subdomain"/>
    <property type="match status" value="1"/>
</dbReference>
<comment type="caution">
    <text evidence="3">The sequence shown here is derived from an EMBL/GenBank/DDBJ whole genome shotgun (WGS) entry which is preliminary data.</text>
</comment>
<dbReference type="Gene3D" id="3.30.420.10">
    <property type="entry name" value="Ribonuclease H-like superfamily/Ribonuclease H"/>
    <property type="match status" value="1"/>
</dbReference>
<feature type="compositionally biased region" description="Low complexity" evidence="1">
    <location>
        <begin position="34"/>
        <end position="44"/>
    </location>
</feature>
<feature type="region of interest" description="Disordered" evidence="1">
    <location>
        <begin position="1"/>
        <end position="44"/>
    </location>
</feature>
<dbReference type="SUPFAM" id="SSF56672">
    <property type="entry name" value="DNA/RNA polymerases"/>
    <property type="match status" value="1"/>
</dbReference>
<proteinExistence type="predicted"/>
<feature type="domain" description="DNA-directed DNA polymerase family A palm" evidence="2">
    <location>
        <begin position="605"/>
        <end position="804"/>
    </location>
</feature>
<dbReference type="GO" id="GO:0003677">
    <property type="term" value="F:DNA binding"/>
    <property type="evidence" value="ECO:0007669"/>
    <property type="project" value="InterPro"/>
</dbReference>
<dbReference type="STRING" id="1890364.A0A2P6MUB3"/>
<dbReference type="InterPro" id="IPR001098">
    <property type="entry name" value="DNA-dir_DNA_pol_A_palm_dom"/>
</dbReference>
<name>A0A2P6MUB3_9EUKA</name>
<evidence type="ECO:0000259" key="2">
    <source>
        <dbReference type="SMART" id="SM00482"/>
    </source>
</evidence>
<dbReference type="GO" id="GO:0006261">
    <property type="term" value="P:DNA-templated DNA replication"/>
    <property type="evidence" value="ECO:0007669"/>
    <property type="project" value="InterPro"/>
</dbReference>
<dbReference type="FunFam" id="1.20.1060.10:FF:000003">
    <property type="entry name" value="Helicase and polymerase-containing protein TEBICHI"/>
    <property type="match status" value="1"/>
</dbReference>
<dbReference type="GO" id="GO:0003887">
    <property type="term" value="F:DNA-directed DNA polymerase activity"/>
    <property type="evidence" value="ECO:0007669"/>
    <property type="project" value="InterPro"/>
</dbReference>
<dbReference type="SMART" id="SM00482">
    <property type="entry name" value="POLAc"/>
    <property type="match status" value="1"/>
</dbReference>
<dbReference type="PANTHER" id="PTHR10133">
    <property type="entry name" value="DNA POLYMERASE I"/>
    <property type="match status" value="1"/>
</dbReference>
<dbReference type="Pfam" id="PF00476">
    <property type="entry name" value="DNA_pol_A"/>
    <property type="match status" value="1"/>
</dbReference>
<sequence>MHDEPFELYQTPHTSPSPPVCFVSPISKMESPQKKSSGSPVSPSKFILVSTPTENIEDVMLDIITNQPNSLTTEDRIDHWMKTVTQFDDSIGAVHSKLEKLKSRKRRKTESVIHKTSVTTIHSIQELTKTHPSEPLDKPSPWLSVPHLYSEPTVVPSLPPLNSHPTVSKQNDRLLFFEDIRDNHTLPFHHQIAKAIPSISSTTKKPPNKKRIERPTSMPRDETSARIPFAVQKVTGDLQDFIDRCRSSEAFSWCLHYESTMGQVAEDVLGEEGTTFLPQLCTVYGIFVCFSQEECHYLSTSDESDPKCTVDTRLAAVRRFMTGASRKILFDMKSQLKLLLHQSIRVTGPLSDPKIAAWLVNTEENKEKSMNQLAEQYLSMKPNTLPLNSFERCATRAQRSWLLSVRLNEILLMDPTQYKLYTTVEMPLVPILARMEYTGFGFLKDSGLELNEAIHLKLKVLEDRAHALAKREFSLTNTFEVSEVLFKDLKLPALSSTKRSKNPSTSKKVLQQLGEYHPLPPIITEHRKLTNTKTKYLDSLFRYAFRDEKKGMDRIYTTVSQTTVPTGRLAFTDPNLQAIPHSFDFFPVEEEEKPSPERISMKVPIRDFFVAPAGFLLLSADYAQIELRFLAHFTGDTSLIESFKSGDVFMKIAAQWLDKKEEQVTKEERDRTKHICYGIIYGMGPVALSEKIRGTKEEATHMIETFKRKINQFLKTTVEKCQKAGMVETILGRRRYIPDIFSRSNEICRAAERKAVNTVCQGSAADLIKKGMIAIDQKITKADLEIYLLVQIHDELIFEVREEQVDIAQALSLSVPLPVRISVGKTWGSMKEYEIPK</sequence>
<evidence type="ECO:0000313" key="3">
    <source>
        <dbReference type="EMBL" id="PRP75311.1"/>
    </source>
</evidence>
<dbReference type="InterPro" id="IPR012337">
    <property type="entry name" value="RNaseH-like_sf"/>
</dbReference>
<evidence type="ECO:0000313" key="4">
    <source>
        <dbReference type="Proteomes" id="UP000241769"/>
    </source>
</evidence>
<dbReference type="Gene3D" id="3.30.70.370">
    <property type="match status" value="1"/>
</dbReference>
<gene>
    <name evidence="3" type="ORF">PROFUN_05622</name>
</gene>
<keyword evidence="4" id="KW-1185">Reference proteome</keyword>
<dbReference type="InterPro" id="IPR002298">
    <property type="entry name" value="DNA_polymerase_A"/>
</dbReference>
<dbReference type="AlphaFoldDB" id="A0A2P6MUB3"/>
<protein>
    <submittedName>
        <fullName evidence="3">DNA polymerase theta-like</fullName>
    </submittedName>
</protein>
<dbReference type="FunFam" id="1.10.150.20:FF:000002">
    <property type="entry name" value="DNA polymerase I"/>
    <property type="match status" value="1"/>
</dbReference>
<dbReference type="InParanoid" id="A0A2P6MUB3"/>
<feature type="region of interest" description="Disordered" evidence="1">
    <location>
        <begin position="200"/>
        <end position="222"/>
    </location>
</feature>
<dbReference type="EMBL" id="MDYQ01000395">
    <property type="protein sequence ID" value="PRP75311.1"/>
    <property type="molecule type" value="Genomic_DNA"/>
</dbReference>
<dbReference type="CDD" id="cd08638">
    <property type="entry name" value="DNA_pol_A_theta"/>
    <property type="match status" value="1"/>
</dbReference>